<gene>
    <name evidence="1" type="ORF">CEXT_300421</name>
</gene>
<reference evidence="1 2" key="1">
    <citation type="submission" date="2021-06" db="EMBL/GenBank/DDBJ databases">
        <title>Caerostris extrusa draft genome.</title>
        <authorList>
            <person name="Kono N."/>
            <person name="Arakawa K."/>
        </authorList>
    </citation>
    <scope>NUCLEOTIDE SEQUENCE [LARGE SCALE GENOMIC DNA]</scope>
</reference>
<accession>A0AAV4NRG7</accession>
<comment type="caution">
    <text evidence="1">The sequence shown here is derived from an EMBL/GenBank/DDBJ whole genome shotgun (WGS) entry which is preliminary data.</text>
</comment>
<dbReference type="Proteomes" id="UP001054945">
    <property type="component" value="Unassembled WGS sequence"/>
</dbReference>
<keyword evidence="2" id="KW-1185">Reference proteome</keyword>
<evidence type="ECO:0000313" key="1">
    <source>
        <dbReference type="EMBL" id="GIX87019.1"/>
    </source>
</evidence>
<proteinExistence type="predicted"/>
<dbReference type="AlphaFoldDB" id="A0AAV4NRG7"/>
<protein>
    <submittedName>
        <fullName evidence="1">Uncharacterized protein</fullName>
    </submittedName>
</protein>
<dbReference type="EMBL" id="BPLR01003640">
    <property type="protein sequence ID" value="GIX87019.1"/>
    <property type="molecule type" value="Genomic_DNA"/>
</dbReference>
<name>A0AAV4NRG7_CAEEX</name>
<sequence length="67" mass="7791">MIRGSITEPRRKPNHDDVIRGFFLSVKSAVLGTYPVSAAFDDRTLSFHSLEMEETRSEWFPNYKSRI</sequence>
<organism evidence="1 2">
    <name type="scientific">Caerostris extrusa</name>
    <name type="common">Bark spider</name>
    <name type="synonym">Caerostris bankana</name>
    <dbReference type="NCBI Taxonomy" id="172846"/>
    <lineage>
        <taxon>Eukaryota</taxon>
        <taxon>Metazoa</taxon>
        <taxon>Ecdysozoa</taxon>
        <taxon>Arthropoda</taxon>
        <taxon>Chelicerata</taxon>
        <taxon>Arachnida</taxon>
        <taxon>Araneae</taxon>
        <taxon>Araneomorphae</taxon>
        <taxon>Entelegynae</taxon>
        <taxon>Araneoidea</taxon>
        <taxon>Araneidae</taxon>
        <taxon>Caerostris</taxon>
    </lineage>
</organism>
<evidence type="ECO:0000313" key="2">
    <source>
        <dbReference type="Proteomes" id="UP001054945"/>
    </source>
</evidence>